<dbReference type="EMBL" id="HACA01013708">
    <property type="protein sequence ID" value="CDW31069.1"/>
    <property type="molecule type" value="Transcribed_RNA"/>
</dbReference>
<protein>
    <submittedName>
        <fullName evidence="1">Uncharacterized protein</fullName>
    </submittedName>
</protein>
<feature type="non-terminal residue" evidence="1">
    <location>
        <position position="1"/>
    </location>
</feature>
<name>A0A0K2TYG5_LEPSM</name>
<reference evidence="1" key="1">
    <citation type="submission" date="2014-05" db="EMBL/GenBank/DDBJ databases">
        <authorList>
            <person name="Chronopoulou M."/>
        </authorList>
    </citation>
    <scope>NUCLEOTIDE SEQUENCE</scope>
    <source>
        <tissue evidence="1">Whole organism</tissue>
    </source>
</reference>
<organism evidence="1">
    <name type="scientific">Lepeophtheirus salmonis</name>
    <name type="common">Salmon louse</name>
    <name type="synonym">Caligus salmonis</name>
    <dbReference type="NCBI Taxonomy" id="72036"/>
    <lineage>
        <taxon>Eukaryota</taxon>
        <taxon>Metazoa</taxon>
        <taxon>Ecdysozoa</taxon>
        <taxon>Arthropoda</taxon>
        <taxon>Crustacea</taxon>
        <taxon>Multicrustacea</taxon>
        <taxon>Hexanauplia</taxon>
        <taxon>Copepoda</taxon>
        <taxon>Siphonostomatoida</taxon>
        <taxon>Caligidae</taxon>
        <taxon>Lepeophtheirus</taxon>
    </lineage>
</organism>
<dbReference type="AlphaFoldDB" id="A0A0K2TYG5"/>
<evidence type="ECO:0000313" key="1">
    <source>
        <dbReference type="EMBL" id="CDW31069.1"/>
    </source>
</evidence>
<sequence>QQYLNNRCTVFLCIPNSKPCFWTLYKKADPKGLLLDEHHPKTSSLGESFPSNVKLGFHLKKQQF</sequence>
<proteinExistence type="predicted"/>
<accession>A0A0K2TYG5</accession>